<feature type="region of interest" description="Disordered" evidence="1">
    <location>
        <begin position="23"/>
        <end position="77"/>
    </location>
</feature>
<protein>
    <submittedName>
        <fullName evidence="2">Uncharacterized protein</fullName>
    </submittedName>
</protein>
<dbReference type="RefSeq" id="WP_188476721.1">
    <property type="nucleotide sequence ID" value="NZ_BMFJ01000001.1"/>
</dbReference>
<feature type="compositionally biased region" description="Basic and acidic residues" evidence="1">
    <location>
        <begin position="24"/>
        <end position="44"/>
    </location>
</feature>
<evidence type="ECO:0000313" key="3">
    <source>
        <dbReference type="Proteomes" id="UP000612855"/>
    </source>
</evidence>
<accession>A0A917A4P9</accession>
<feature type="region of interest" description="Disordered" evidence="1">
    <location>
        <begin position="152"/>
        <end position="173"/>
    </location>
</feature>
<reference evidence="3" key="1">
    <citation type="journal article" date="2019" name="Int. J. Syst. Evol. Microbiol.">
        <title>The Global Catalogue of Microorganisms (GCM) 10K type strain sequencing project: providing services to taxonomists for standard genome sequencing and annotation.</title>
        <authorList>
            <consortium name="The Broad Institute Genomics Platform"/>
            <consortium name="The Broad Institute Genome Sequencing Center for Infectious Disease"/>
            <person name="Wu L."/>
            <person name="Ma J."/>
        </authorList>
    </citation>
    <scope>NUCLEOTIDE SEQUENCE [LARGE SCALE GENOMIC DNA]</scope>
    <source>
        <strain evidence="3">CGMCC 1.12664</strain>
    </source>
</reference>
<gene>
    <name evidence="2" type="ORF">GCM10011360_11680</name>
</gene>
<organism evidence="2 3">
    <name type="scientific">Primorskyibacter flagellatus</name>
    <dbReference type="NCBI Taxonomy" id="1387277"/>
    <lineage>
        <taxon>Bacteria</taxon>
        <taxon>Pseudomonadati</taxon>
        <taxon>Pseudomonadota</taxon>
        <taxon>Alphaproteobacteria</taxon>
        <taxon>Rhodobacterales</taxon>
        <taxon>Roseobacteraceae</taxon>
        <taxon>Primorskyibacter</taxon>
    </lineage>
</organism>
<name>A0A917A4P9_9RHOB</name>
<sequence>MGLLGAVGTTLNTTVTVVTGGAAKEAEKAAKEAEEKAAKEKAAKEAANTNAPAATPAPAEEPAAVAEPEAATTGNSAVGSNRYAYFAKTESTERTSVSGGYEVEERDDKVIAVDFARRAAIAAQSKAASASLFETLESEPFSLMIRKQSEGDTVYGKGEYTPARTGEKNDLKA</sequence>
<proteinExistence type="predicted"/>
<dbReference type="EMBL" id="BMFJ01000001">
    <property type="protein sequence ID" value="GGE24936.1"/>
    <property type="molecule type" value="Genomic_DNA"/>
</dbReference>
<dbReference type="AlphaFoldDB" id="A0A917A4P9"/>
<evidence type="ECO:0000313" key="2">
    <source>
        <dbReference type="EMBL" id="GGE24936.1"/>
    </source>
</evidence>
<comment type="caution">
    <text evidence="2">The sequence shown here is derived from an EMBL/GenBank/DDBJ whole genome shotgun (WGS) entry which is preliminary data.</text>
</comment>
<dbReference type="Proteomes" id="UP000612855">
    <property type="component" value="Unassembled WGS sequence"/>
</dbReference>
<feature type="compositionally biased region" description="Low complexity" evidence="1">
    <location>
        <begin position="45"/>
        <end position="71"/>
    </location>
</feature>
<evidence type="ECO:0000256" key="1">
    <source>
        <dbReference type="SAM" id="MobiDB-lite"/>
    </source>
</evidence>
<keyword evidence="3" id="KW-1185">Reference proteome</keyword>